<feature type="transmembrane region" description="Helical" evidence="1">
    <location>
        <begin position="72"/>
        <end position="89"/>
    </location>
</feature>
<feature type="transmembrane region" description="Helical" evidence="1">
    <location>
        <begin position="20"/>
        <end position="39"/>
    </location>
</feature>
<feature type="transmembrane region" description="Helical" evidence="1">
    <location>
        <begin position="96"/>
        <end position="116"/>
    </location>
</feature>
<name>A0ABW8QYR4_9PSED</name>
<dbReference type="EMBL" id="JBJHQF010000014">
    <property type="protein sequence ID" value="MFK9004763.1"/>
    <property type="molecule type" value="Genomic_DNA"/>
</dbReference>
<evidence type="ECO:0008006" key="4">
    <source>
        <dbReference type="Google" id="ProtNLM"/>
    </source>
</evidence>
<feature type="transmembrane region" description="Helical" evidence="1">
    <location>
        <begin position="180"/>
        <end position="203"/>
    </location>
</feature>
<sequence>MTFLHSAFTLIQQHRRAFIVLNLAFYGLFAVMMLVTALTPELHGVFEPNIDKAFAEPGLFKMAGDIYASKNLPLAMAITFLVNLGVAVGMTTLPSLLIPFAGIALTLYRGFLWGVMFSPIGADRATLIPHSLTLLIEGQAYVLAAFAVYVQGRMWLWPHRYGLGSRWDGYKAGVRATGRLYLLVTLALLIGAVYEALEVIYLMPLLV</sequence>
<protein>
    <recommendedName>
        <fullName evidence="4">Stage II sporulation protein M</fullName>
    </recommendedName>
</protein>
<keyword evidence="1" id="KW-0812">Transmembrane</keyword>
<proteinExistence type="predicted"/>
<organism evidence="2 3">
    <name type="scientific">Pseudomonas pergaminensis</name>
    <dbReference type="NCBI Taxonomy" id="2853159"/>
    <lineage>
        <taxon>Bacteria</taxon>
        <taxon>Pseudomonadati</taxon>
        <taxon>Pseudomonadota</taxon>
        <taxon>Gammaproteobacteria</taxon>
        <taxon>Pseudomonadales</taxon>
        <taxon>Pseudomonadaceae</taxon>
        <taxon>Pseudomonas</taxon>
    </lineage>
</organism>
<dbReference type="Proteomes" id="UP001623008">
    <property type="component" value="Unassembled WGS sequence"/>
</dbReference>
<keyword evidence="1" id="KW-1133">Transmembrane helix</keyword>
<feature type="transmembrane region" description="Helical" evidence="1">
    <location>
        <begin position="128"/>
        <end position="150"/>
    </location>
</feature>
<keyword evidence="3" id="KW-1185">Reference proteome</keyword>
<comment type="caution">
    <text evidence="2">The sequence shown here is derived from an EMBL/GenBank/DDBJ whole genome shotgun (WGS) entry which is preliminary data.</text>
</comment>
<reference evidence="2 3" key="1">
    <citation type="submission" date="2024-11" db="EMBL/GenBank/DDBJ databases">
        <authorList>
            <person name="Lucas J.A."/>
        </authorList>
    </citation>
    <scope>NUCLEOTIDE SEQUENCE [LARGE SCALE GENOMIC DNA]</scope>
    <source>
        <strain evidence="2 3">Z 7.15</strain>
    </source>
</reference>
<accession>A0ABW8QYR4</accession>
<keyword evidence="1" id="KW-0472">Membrane</keyword>
<evidence type="ECO:0000313" key="3">
    <source>
        <dbReference type="Proteomes" id="UP001623008"/>
    </source>
</evidence>
<evidence type="ECO:0000313" key="2">
    <source>
        <dbReference type="EMBL" id="MFK9004763.1"/>
    </source>
</evidence>
<evidence type="ECO:0000256" key="1">
    <source>
        <dbReference type="SAM" id="Phobius"/>
    </source>
</evidence>
<gene>
    <name evidence="2" type="ORF">ACJEBJ_11565</name>
</gene>
<dbReference type="RefSeq" id="WP_406597598.1">
    <property type="nucleotide sequence ID" value="NZ_JBJHQF010000014.1"/>
</dbReference>